<organism evidence="1 2">
    <name type="scientific">Neolentinus lepideus HHB14362 ss-1</name>
    <dbReference type="NCBI Taxonomy" id="1314782"/>
    <lineage>
        <taxon>Eukaryota</taxon>
        <taxon>Fungi</taxon>
        <taxon>Dikarya</taxon>
        <taxon>Basidiomycota</taxon>
        <taxon>Agaricomycotina</taxon>
        <taxon>Agaricomycetes</taxon>
        <taxon>Gloeophyllales</taxon>
        <taxon>Gloeophyllaceae</taxon>
        <taxon>Neolentinus</taxon>
    </lineage>
</organism>
<reference evidence="1 2" key="1">
    <citation type="journal article" date="2016" name="Mol. Biol. Evol.">
        <title>Comparative Genomics of Early-Diverging Mushroom-Forming Fungi Provides Insights into the Origins of Lignocellulose Decay Capabilities.</title>
        <authorList>
            <person name="Nagy L.G."/>
            <person name="Riley R."/>
            <person name="Tritt A."/>
            <person name="Adam C."/>
            <person name="Daum C."/>
            <person name="Floudas D."/>
            <person name="Sun H."/>
            <person name="Yadav J.S."/>
            <person name="Pangilinan J."/>
            <person name="Larsson K.H."/>
            <person name="Matsuura K."/>
            <person name="Barry K."/>
            <person name="Labutti K."/>
            <person name="Kuo R."/>
            <person name="Ohm R.A."/>
            <person name="Bhattacharya S.S."/>
            <person name="Shirouzu T."/>
            <person name="Yoshinaga Y."/>
            <person name="Martin F.M."/>
            <person name="Grigoriev I.V."/>
            <person name="Hibbett D.S."/>
        </authorList>
    </citation>
    <scope>NUCLEOTIDE SEQUENCE [LARGE SCALE GENOMIC DNA]</scope>
    <source>
        <strain evidence="1 2">HHB14362 ss-1</strain>
    </source>
</reference>
<dbReference type="EMBL" id="KV425561">
    <property type="protein sequence ID" value="KZT27654.1"/>
    <property type="molecule type" value="Genomic_DNA"/>
</dbReference>
<dbReference type="OrthoDB" id="5984008at2759"/>
<dbReference type="Proteomes" id="UP000076761">
    <property type="component" value="Unassembled WGS sequence"/>
</dbReference>
<evidence type="ECO:0000313" key="2">
    <source>
        <dbReference type="Proteomes" id="UP000076761"/>
    </source>
</evidence>
<dbReference type="AlphaFoldDB" id="A0A165U523"/>
<accession>A0A165U523</accession>
<proteinExistence type="predicted"/>
<dbReference type="InParanoid" id="A0A165U523"/>
<protein>
    <submittedName>
        <fullName evidence="1">Uncharacterized protein</fullName>
    </submittedName>
</protein>
<name>A0A165U523_9AGAM</name>
<dbReference type="STRING" id="1314782.A0A165U523"/>
<gene>
    <name evidence="1" type="ORF">NEOLEDRAFT_1130707</name>
</gene>
<sequence length="100" mass="11387">MFRICLLKASFPNTQDGCHLKAIDHASPLDRFRIDFKDGDFVSQFLAVRDFEKNEVIAALEEPAPSPKRSSSVQISQDKHLEVRVCLIMLLKQSCCHRQA</sequence>
<evidence type="ECO:0000313" key="1">
    <source>
        <dbReference type="EMBL" id="KZT27654.1"/>
    </source>
</evidence>
<keyword evidence="2" id="KW-1185">Reference proteome</keyword>